<evidence type="ECO:0000313" key="3">
    <source>
        <dbReference type="Proteomes" id="UP000192739"/>
    </source>
</evidence>
<organism evidence="2 3">
    <name type="scientific">Mycobacterium intermedium</name>
    <dbReference type="NCBI Taxonomy" id="28445"/>
    <lineage>
        <taxon>Bacteria</taxon>
        <taxon>Bacillati</taxon>
        <taxon>Actinomycetota</taxon>
        <taxon>Actinomycetes</taxon>
        <taxon>Mycobacteriales</taxon>
        <taxon>Mycobacteriaceae</taxon>
        <taxon>Mycobacterium</taxon>
        <taxon>Mycobacterium simiae complex</taxon>
    </lineage>
</organism>
<evidence type="ECO:0000313" key="2">
    <source>
        <dbReference type="EMBL" id="ORB09845.1"/>
    </source>
</evidence>
<dbReference type="EMBL" id="MVHT01000007">
    <property type="protein sequence ID" value="ORB09845.1"/>
    <property type="molecule type" value="Genomic_DNA"/>
</dbReference>
<feature type="domain" description="PE-PPE" evidence="1">
    <location>
        <begin position="97"/>
        <end position="320"/>
    </location>
</feature>
<accession>A0A1X0G7L6</accession>
<name>A0A1X0G7L6_MYCIE</name>
<dbReference type="Pfam" id="PF08237">
    <property type="entry name" value="PE-PPE"/>
    <property type="match status" value="1"/>
</dbReference>
<dbReference type="RefSeq" id="WP_083148388.1">
    <property type="nucleotide sequence ID" value="NZ_MVHT01000007.1"/>
</dbReference>
<feature type="non-terminal residue" evidence="2">
    <location>
        <position position="1"/>
    </location>
</feature>
<comment type="caution">
    <text evidence="2">The sequence shown here is derived from an EMBL/GenBank/DDBJ whole genome shotgun (WGS) entry which is preliminary data.</text>
</comment>
<proteinExistence type="predicted"/>
<dbReference type="InterPro" id="IPR013228">
    <property type="entry name" value="PE-PPE_C"/>
</dbReference>
<reference evidence="2 3" key="1">
    <citation type="submission" date="2017-02" db="EMBL/GenBank/DDBJ databases">
        <title>The new phylogeny of genus Mycobacterium.</title>
        <authorList>
            <person name="Tortoli E."/>
            <person name="Trovato A."/>
            <person name="Cirillo D.M."/>
        </authorList>
    </citation>
    <scope>NUCLEOTIDE SEQUENCE [LARGE SCALE GENOMIC DNA]</scope>
    <source>
        <strain evidence="2 3">DSM 44049</strain>
    </source>
</reference>
<gene>
    <name evidence="2" type="ORF">BST27_04640</name>
</gene>
<dbReference type="Proteomes" id="UP000192739">
    <property type="component" value="Unassembled WGS sequence"/>
</dbReference>
<dbReference type="AlphaFoldDB" id="A0A1X0G7L6"/>
<evidence type="ECO:0000259" key="1">
    <source>
        <dbReference type="Pfam" id="PF08237"/>
    </source>
</evidence>
<protein>
    <submittedName>
        <fullName evidence="2">PE family protein</fullName>
    </submittedName>
</protein>
<sequence length="490" mass="52149">EFQAVVGQVEAFQTQFQRTLAAAANAYVQTELATVTALQDALGAAAVPNAFAAAVPPPPFPALDTAVFIGPTGVPQPSPAYVHYANELYVHANGILTTLFTPEQLYPITGVKSSTLNQSVSEGLTILDNYIQAQFAAGESTTIFGYSQSAIISSIEMYKLAAMGSPHTDLLNFILVGNEMNPNGGLLSRFPNLTLPTLGLTFYGATPADTLYNTAIYTQEYDGFADFPRYPLNFISDLNAVIGIATVHTKYLDLTPAQVANAIQLETSPGYYENGGKTYYYMIPTEELPLLAPLRAIPVIGRPLAALIEPNLEVIVNLGYGDPYHGYSTSYADVQTTFGLFPEVSPQTLVEAFSAGTQQGIHDFNLELQSLSANPPTVPALIPPQPVDFVNAVAKLPTPEELVNTTAEIISTDYAVLLPTADTALSFLTTLPLYNAQLFLSELAKGNLINALGYPLAADVGLATVAGIVELLVIGKAVSENITALQALFA</sequence>
<keyword evidence="3" id="KW-1185">Reference proteome</keyword>